<name>A0A2T9JN59_9CAUL</name>
<comment type="caution">
    <text evidence="2">The sequence shown here is derived from an EMBL/GenBank/DDBJ whole genome shotgun (WGS) entry which is preliminary data.</text>
</comment>
<protein>
    <submittedName>
        <fullName evidence="2">Uncharacterized protein</fullName>
    </submittedName>
</protein>
<keyword evidence="3" id="KW-1185">Reference proteome</keyword>
<accession>A0A2T9JN59</accession>
<feature type="compositionally biased region" description="Gly residues" evidence="1">
    <location>
        <begin position="193"/>
        <end position="217"/>
    </location>
</feature>
<feature type="compositionally biased region" description="Low complexity" evidence="1">
    <location>
        <begin position="171"/>
        <end position="192"/>
    </location>
</feature>
<dbReference type="AlphaFoldDB" id="A0A2T9JN59"/>
<dbReference type="RefSeq" id="WP_116566040.1">
    <property type="nucleotide sequence ID" value="NZ_QDKP01000023.1"/>
</dbReference>
<evidence type="ECO:0000313" key="2">
    <source>
        <dbReference type="EMBL" id="PVM85142.1"/>
    </source>
</evidence>
<proteinExistence type="predicted"/>
<gene>
    <name evidence="2" type="ORF">DDF65_07520</name>
</gene>
<reference evidence="2 3" key="1">
    <citation type="submission" date="2018-04" db="EMBL/GenBank/DDBJ databases">
        <title>The genome sequence of Caulobacter sp. 736.</title>
        <authorList>
            <person name="Gao J."/>
            <person name="Sun J."/>
        </authorList>
    </citation>
    <scope>NUCLEOTIDE SEQUENCE [LARGE SCALE GENOMIC DNA]</scope>
    <source>
        <strain evidence="2 3">736</strain>
    </source>
</reference>
<organism evidence="2 3">
    <name type="scientific">Caulobacter radicis</name>
    <dbReference type="NCBI Taxonomy" id="2172650"/>
    <lineage>
        <taxon>Bacteria</taxon>
        <taxon>Pseudomonadati</taxon>
        <taxon>Pseudomonadota</taxon>
        <taxon>Alphaproteobacteria</taxon>
        <taxon>Caulobacterales</taxon>
        <taxon>Caulobacteraceae</taxon>
        <taxon>Caulobacter</taxon>
    </lineage>
</organism>
<feature type="region of interest" description="Disordered" evidence="1">
    <location>
        <begin position="143"/>
        <end position="217"/>
    </location>
</feature>
<evidence type="ECO:0000256" key="1">
    <source>
        <dbReference type="SAM" id="MobiDB-lite"/>
    </source>
</evidence>
<evidence type="ECO:0000313" key="3">
    <source>
        <dbReference type="Proteomes" id="UP000244913"/>
    </source>
</evidence>
<dbReference type="Proteomes" id="UP000244913">
    <property type="component" value="Unassembled WGS sequence"/>
</dbReference>
<dbReference type="EMBL" id="QDKP01000023">
    <property type="protein sequence ID" value="PVM85142.1"/>
    <property type="molecule type" value="Genomic_DNA"/>
</dbReference>
<sequence>MASITGVLDWLDGASDAVETAVNHGQEATEAQRIEQWHEEGRQAGVHDAQEDYESGSWRVDPVVQNETPNDLGVAPGSTFDPIELPSFTHPLITAAEVAFTPSELNVGEFAQRDAFQAGHDAGYSTTMFETFDQALDQKLAMQPAEPATPEPSPIDCAIPPLDVSPATDWSTCDTAAAPATTSPDPGYASSGSDGGGYGGDSGGGGGGGGSDSGSSD</sequence>